<accession>A0A6A5TER8</accession>
<feature type="compositionally biased region" description="Basic and acidic residues" evidence="1">
    <location>
        <begin position="358"/>
        <end position="372"/>
    </location>
</feature>
<sequence length="382" mass="42105">MQFMSQSMGWADNITLAMAPLGIITTIVSAIRVGGPSWLKALIGRARENLAVAEAELMSSTSEEVCELWNGQQVVRCMGSAPIAEFICLLPEDIGNIRNDPKTYPRIKSSTLKEAVENKLLKGIKSDIVIIRNVSAAAPNISLNSHNQFWRGELRAAAVFGTILQLGVLTYSGFATYYPTLKFQNDNRPIARYAFPCTAVGTLVLVAGILVCAHVVESSTKEKRYQAREGKRTRLVWLQQTKTVNDQVFESFAIFSDDDRTVITTSRRATNKQGHATVLAFKTVLGTMVGLCGFIVQFIGLRGMHWSVSVAQLGAVLVMASVRALVRRGLAKPPQCRHLPSGFELEWFATTLGDPDKAPWMKTSNSEKEVSRAKMATRRRIP</sequence>
<evidence type="ECO:0000256" key="1">
    <source>
        <dbReference type="SAM" id="MobiDB-lite"/>
    </source>
</evidence>
<feature type="region of interest" description="Disordered" evidence="1">
    <location>
        <begin position="358"/>
        <end position="382"/>
    </location>
</feature>
<protein>
    <submittedName>
        <fullName evidence="3">Uncharacterized protein</fullName>
    </submittedName>
</protein>
<organism evidence="3 4">
    <name type="scientific">Byssothecium circinans</name>
    <dbReference type="NCBI Taxonomy" id="147558"/>
    <lineage>
        <taxon>Eukaryota</taxon>
        <taxon>Fungi</taxon>
        <taxon>Dikarya</taxon>
        <taxon>Ascomycota</taxon>
        <taxon>Pezizomycotina</taxon>
        <taxon>Dothideomycetes</taxon>
        <taxon>Pleosporomycetidae</taxon>
        <taxon>Pleosporales</taxon>
        <taxon>Massarineae</taxon>
        <taxon>Massarinaceae</taxon>
        <taxon>Byssothecium</taxon>
    </lineage>
</organism>
<dbReference type="AlphaFoldDB" id="A0A6A5TER8"/>
<dbReference type="Proteomes" id="UP000800035">
    <property type="component" value="Unassembled WGS sequence"/>
</dbReference>
<keyword evidence="2" id="KW-0812">Transmembrane</keyword>
<gene>
    <name evidence="3" type="ORF">CC80DRAFT_520047</name>
</gene>
<dbReference type="EMBL" id="ML977027">
    <property type="protein sequence ID" value="KAF1950249.1"/>
    <property type="molecule type" value="Genomic_DNA"/>
</dbReference>
<keyword evidence="2" id="KW-0472">Membrane</keyword>
<name>A0A6A5TER8_9PLEO</name>
<evidence type="ECO:0000313" key="4">
    <source>
        <dbReference type="Proteomes" id="UP000800035"/>
    </source>
</evidence>
<feature type="transmembrane region" description="Helical" evidence="2">
    <location>
        <begin position="190"/>
        <end position="216"/>
    </location>
</feature>
<keyword evidence="2" id="KW-1133">Transmembrane helix</keyword>
<feature type="transmembrane region" description="Helical" evidence="2">
    <location>
        <begin position="14"/>
        <end position="35"/>
    </location>
</feature>
<reference evidence="3" key="1">
    <citation type="journal article" date="2020" name="Stud. Mycol.">
        <title>101 Dothideomycetes genomes: a test case for predicting lifestyles and emergence of pathogens.</title>
        <authorList>
            <person name="Haridas S."/>
            <person name="Albert R."/>
            <person name="Binder M."/>
            <person name="Bloem J."/>
            <person name="Labutti K."/>
            <person name="Salamov A."/>
            <person name="Andreopoulos B."/>
            <person name="Baker S."/>
            <person name="Barry K."/>
            <person name="Bills G."/>
            <person name="Bluhm B."/>
            <person name="Cannon C."/>
            <person name="Castanera R."/>
            <person name="Culley D."/>
            <person name="Daum C."/>
            <person name="Ezra D."/>
            <person name="Gonzalez J."/>
            <person name="Henrissat B."/>
            <person name="Kuo A."/>
            <person name="Liang C."/>
            <person name="Lipzen A."/>
            <person name="Lutzoni F."/>
            <person name="Magnuson J."/>
            <person name="Mondo S."/>
            <person name="Nolan M."/>
            <person name="Ohm R."/>
            <person name="Pangilinan J."/>
            <person name="Park H.-J."/>
            <person name="Ramirez L."/>
            <person name="Alfaro M."/>
            <person name="Sun H."/>
            <person name="Tritt A."/>
            <person name="Yoshinaga Y."/>
            <person name="Zwiers L.-H."/>
            <person name="Turgeon B."/>
            <person name="Goodwin S."/>
            <person name="Spatafora J."/>
            <person name="Crous P."/>
            <person name="Grigoriev I."/>
        </authorList>
    </citation>
    <scope>NUCLEOTIDE SEQUENCE</scope>
    <source>
        <strain evidence="3">CBS 675.92</strain>
    </source>
</reference>
<proteinExistence type="predicted"/>
<dbReference type="OrthoDB" id="194358at2759"/>
<feature type="transmembrane region" description="Helical" evidence="2">
    <location>
        <begin position="156"/>
        <end position="178"/>
    </location>
</feature>
<feature type="transmembrane region" description="Helical" evidence="2">
    <location>
        <begin position="276"/>
        <end position="300"/>
    </location>
</feature>
<evidence type="ECO:0000313" key="3">
    <source>
        <dbReference type="EMBL" id="KAF1950249.1"/>
    </source>
</evidence>
<keyword evidence="4" id="KW-1185">Reference proteome</keyword>
<feature type="transmembrane region" description="Helical" evidence="2">
    <location>
        <begin position="306"/>
        <end position="326"/>
    </location>
</feature>
<evidence type="ECO:0000256" key="2">
    <source>
        <dbReference type="SAM" id="Phobius"/>
    </source>
</evidence>